<dbReference type="Pfam" id="PF13414">
    <property type="entry name" value="TPR_11"/>
    <property type="match status" value="1"/>
</dbReference>
<dbReference type="InterPro" id="IPR013105">
    <property type="entry name" value="TPR_2"/>
</dbReference>
<keyword evidence="15" id="KW-1185">Reference proteome</keyword>
<feature type="domain" description="STI1" evidence="13">
    <location>
        <begin position="529"/>
        <end position="568"/>
    </location>
</feature>
<evidence type="ECO:0000256" key="9">
    <source>
        <dbReference type="ARBA" id="ARBA00023186"/>
    </source>
</evidence>
<gene>
    <name evidence="14" type="ORF">ZOSMA_372G00050</name>
</gene>
<evidence type="ECO:0000256" key="4">
    <source>
        <dbReference type="ARBA" id="ARBA00022553"/>
    </source>
</evidence>
<evidence type="ECO:0000256" key="8">
    <source>
        <dbReference type="ARBA" id="ARBA00023016"/>
    </source>
</evidence>
<dbReference type="InterPro" id="IPR019734">
    <property type="entry name" value="TPR_rpt"/>
</dbReference>
<dbReference type="PROSITE" id="PS50293">
    <property type="entry name" value="TPR_REGION"/>
    <property type="match status" value="1"/>
</dbReference>
<dbReference type="Gene3D" id="1.25.40.10">
    <property type="entry name" value="Tetratricopeptide repeat domain"/>
    <property type="match status" value="3"/>
</dbReference>
<dbReference type="PANTHER" id="PTHR22904:SF533">
    <property type="entry name" value="HSP70-HSP90 ORGANIZING PROTEIN 3"/>
    <property type="match status" value="1"/>
</dbReference>
<keyword evidence="4" id="KW-0597">Phosphoprotein</keyword>
<dbReference type="GO" id="GO:0051879">
    <property type="term" value="F:Hsp90 protein binding"/>
    <property type="evidence" value="ECO:0000318"/>
    <property type="project" value="GO_Central"/>
</dbReference>
<name>A0A0K9P5V0_ZOSMR</name>
<protein>
    <submittedName>
        <fullName evidence="14">Heat shock protein STI1</fullName>
    </submittedName>
</protein>
<comment type="subcellular location">
    <subcellularLocation>
        <location evidence="2">Cytoplasm</location>
    </subcellularLocation>
    <subcellularLocation>
        <location evidence="1">Nucleus</location>
    </subcellularLocation>
</comment>
<evidence type="ECO:0000256" key="5">
    <source>
        <dbReference type="ARBA" id="ARBA00022737"/>
    </source>
</evidence>
<dbReference type="OMA" id="MYSAREN"/>
<feature type="repeat" description="TPR" evidence="11">
    <location>
        <begin position="459"/>
        <end position="492"/>
    </location>
</feature>
<evidence type="ECO:0000256" key="2">
    <source>
        <dbReference type="ARBA" id="ARBA00004496"/>
    </source>
</evidence>
<sequence length="580" mass="65945">MADEFKAKGNSAFSSGQFEEAIRHFSDAIALAPDNHVLYSNRSASYASIHNFSDALSDAKRTVEINPRWAKGYSRLGASYVGLGNFKEAVQAYEKGLEIDPNNEPLKSGLADATASLEAKSRGPSASSPFANMFQGPEVWAKLAGDPSTRAYLQQPDFVKMMQDLQKNPNNINMYLSDQRMMQSLGVLLNVNMKTADNMERDFPEEKETTLEQEKLGKPAKPAKTEPEAAPEPEPMNVPEEEKLARDKKNEAQKEKEMGNASYKKKDFEVAIQHYSRALELYDEDISFLTNKAAVYFEMGKYEDCIKDCDTAVERGRELRSDYKMISRALTRKGNALVKLCKTSKDYDTAIEVFQKALTEYRNPDTLKRLNEAERAKKELEQQEYFDPSLADEEREKGNECFKQQKYPEAVHHYTEALKRNPKDPRVYSNRAACYTKLTALPEGLKDANKCIELDPSFSKGYTRKGAIQFFMKEYDKALETYQEGLKHDSNNQELMDGIRRCVDQVNKTNRGDIAPEELKERQEKAMQDPEIQNILSDPIMRQVLSDFQENPKAAQNHLKNPQVMNKIQKLVSAGIVQMK</sequence>
<feature type="repeat" description="TPR" evidence="11">
    <location>
        <begin position="70"/>
        <end position="103"/>
    </location>
</feature>
<evidence type="ECO:0000256" key="7">
    <source>
        <dbReference type="ARBA" id="ARBA00022990"/>
    </source>
</evidence>
<dbReference type="Pfam" id="PF07719">
    <property type="entry name" value="TPR_2"/>
    <property type="match status" value="1"/>
</dbReference>
<evidence type="ECO:0000256" key="1">
    <source>
        <dbReference type="ARBA" id="ARBA00004123"/>
    </source>
</evidence>
<comment type="caution">
    <text evidence="14">The sequence shown here is derived from an EMBL/GenBank/DDBJ whole genome shotgun (WGS) entry which is preliminary data.</text>
</comment>
<feature type="compositionally biased region" description="Basic and acidic residues" evidence="12">
    <location>
        <begin position="240"/>
        <end position="260"/>
    </location>
</feature>
<dbReference type="FunFam" id="1.25.40.10:FF:000102">
    <property type="entry name" value="hsp70-Hsp90 organizing protein 3-like"/>
    <property type="match status" value="1"/>
</dbReference>
<keyword evidence="9" id="KW-0143">Chaperone</keyword>
<keyword evidence="6 11" id="KW-0802">TPR repeat</keyword>
<dbReference type="InterPro" id="IPR006636">
    <property type="entry name" value="STI1_HS-bd"/>
</dbReference>
<keyword evidence="3" id="KW-0963">Cytoplasm</keyword>
<dbReference type="STRING" id="29655.A0A0K9P5V0"/>
<evidence type="ECO:0000256" key="3">
    <source>
        <dbReference type="ARBA" id="ARBA00022490"/>
    </source>
</evidence>
<dbReference type="FunFam" id="1.10.260.100:FF:000004">
    <property type="entry name" value="Putative stress-induced-phosphoprotein 1"/>
    <property type="match status" value="1"/>
</dbReference>
<dbReference type="EMBL" id="LFYR01001158">
    <property type="protein sequence ID" value="KMZ64384.1"/>
    <property type="molecule type" value="Genomic_DNA"/>
</dbReference>
<dbReference type="Pfam" id="PF00515">
    <property type="entry name" value="TPR_1"/>
    <property type="match status" value="1"/>
</dbReference>
<organism evidence="14 15">
    <name type="scientific">Zostera marina</name>
    <name type="common">Eelgrass</name>
    <dbReference type="NCBI Taxonomy" id="29655"/>
    <lineage>
        <taxon>Eukaryota</taxon>
        <taxon>Viridiplantae</taxon>
        <taxon>Streptophyta</taxon>
        <taxon>Embryophyta</taxon>
        <taxon>Tracheophyta</taxon>
        <taxon>Spermatophyta</taxon>
        <taxon>Magnoliopsida</taxon>
        <taxon>Liliopsida</taxon>
        <taxon>Zosteraceae</taxon>
        <taxon>Zostera</taxon>
    </lineage>
</organism>
<reference evidence="15" key="1">
    <citation type="journal article" date="2016" name="Nature">
        <title>The genome of the seagrass Zostera marina reveals angiosperm adaptation to the sea.</title>
        <authorList>
            <person name="Olsen J.L."/>
            <person name="Rouze P."/>
            <person name="Verhelst B."/>
            <person name="Lin Y.-C."/>
            <person name="Bayer T."/>
            <person name="Collen J."/>
            <person name="Dattolo E."/>
            <person name="De Paoli E."/>
            <person name="Dittami S."/>
            <person name="Maumus F."/>
            <person name="Michel G."/>
            <person name="Kersting A."/>
            <person name="Lauritano C."/>
            <person name="Lohaus R."/>
            <person name="Toepel M."/>
            <person name="Tonon T."/>
            <person name="Vanneste K."/>
            <person name="Amirebrahimi M."/>
            <person name="Brakel J."/>
            <person name="Bostroem C."/>
            <person name="Chovatia M."/>
            <person name="Grimwood J."/>
            <person name="Jenkins J.W."/>
            <person name="Jueterbock A."/>
            <person name="Mraz A."/>
            <person name="Stam W.T."/>
            <person name="Tice H."/>
            <person name="Bornberg-Bauer E."/>
            <person name="Green P.J."/>
            <person name="Pearson G.A."/>
            <person name="Procaccini G."/>
            <person name="Duarte C.M."/>
            <person name="Schmutz J."/>
            <person name="Reusch T.B.H."/>
            <person name="Van de Peer Y."/>
        </authorList>
    </citation>
    <scope>NUCLEOTIDE SEQUENCE [LARGE SCALE GENOMIC DNA]</scope>
    <source>
        <strain evidence="15">cv. Finnish</strain>
    </source>
</reference>
<evidence type="ECO:0000256" key="10">
    <source>
        <dbReference type="ARBA" id="ARBA00023242"/>
    </source>
</evidence>
<dbReference type="InterPro" id="IPR011990">
    <property type="entry name" value="TPR-like_helical_dom_sf"/>
</dbReference>
<dbReference type="Pfam" id="PF17830">
    <property type="entry name" value="STI1-HOP_DP"/>
    <property type="match status" value="2"/>
</dbReference>
<keyword evidence="7" id="KW-0007">Acetylation</keyword>
<dbReference type="SMART" id="SM00028">
    <property type="entry name" value="TPR"/>
    <property type="match status" value="9"/>
</dbReference>
<evidence type="ECO:0000313" key="14">
    <source>
        <dbReference type="EMBL" id="KMZ64384.1"/>
    </source>
</evidence>
<keyword evidence="8 14" id="KW-0346">Stress response</keyword>
<feature type="repeat" description="TPR" evidence="11">
    <location>
        <begin position="252"/>
        <end position="285"/>
    </location>
</feature>
<evidence type="ECO:0000259" key="13">
    <source>
        <dbReference type="SMART" id="SM00727"/>
    </source>
</evidence>
<dbReference type="FunFam" id="1.25.40.10:FF:000020">
    <property type="entry name" value="Stress-induced phosphoprotein 1"/>
    <property type="match status" value="1"/>
</dbReference>
<evidence type="ECO:0000256" key="12">
    <source>
        <dbReference type="SAM" id="MobiDB-lite"/>
    </source>
</evidence>
<dbReference type="Proteomes" id="UP000036987">
    <property type="component" value="Unassembled WGS sequence"/>
</dbReference>
<dbReference type="SUPFAM" id="SSF48452">
    <property type="entry name" value="TPR-like"/>
    <property type="match status" value="3"/>
</dbReference>
<evidence type="ECO:0000313" key="15">
    <source>
        <dbReference type="Proteomes" id="UP000036987"/>
    </source>
</evidence>
<dbReference type="OrthoDB" id="2423701at2759"/>
<dbReference type="SMART" id="SM00727">
    <property type="entry name" value="STI1"/>
    <property type="match status" value="2"/>
</dbReference>
<dbReference type="PANTHER" id="PTHR22904">
    <property type="entry name" value="TPR REPEAT CONTAINING PROTEIN"/>
    <property type="match status" value="1"/>
</dbReference>
<dbReference type="AlphaFoldDB" id="A0A0K9P5V0"/>
<feature type="region of interest" description="Disordered" evidence="12">
    <location>
        <begin position="204"/>
        <end position="260"/>
    </location>
</feature>
<dbReference type="PROSITE" id="PS50005">
    <property type="entry name" value="TPR"/>
    <property type="match status" value="5"/>
</dbReference>
<feature type="domain" description="STI1" evidence="13">
    <location>
        <begin position="146"/>
        <end position="185"/>
    </location>
</feature>
<dbReference type="Pfam" id="PF13181">
    <property type="entry name" value="TPR_8"/>
    <property type="match status" value="1"/>
</dbReference>
<dbReference type="InterPro" id="IPR041243">
    <property type="entry name" value="STI1/HOP_DP"/>
</dbReference>
<feature type="compositionally biased region" description="Basic and acidic residues" evidence="12">
    <location>
        <begin position="204"/>
        <end position="227"/>
    </location>
</feature>
<dbReference type="Gene3D" id="1.10.260.100">
    <property type="match status" value="2"/>
</dbReference>
<dbReference type="FunFam" id="1.10.260.100:FF:000002">
    <property type="entry name" value="Stress-induced-phosphoprotein 1 (Hsp70/Hsp90-organizing)"/>
    <property type="match status" value="1"/>
</dbReference>
<accession>A0A0K9P5V0</accession>
<dbReference type="GO" id="GO:0005634">
    <property type="term" value="C:nucleus"/>
    <property type="evidence" value="ECO:0007669"/>
    <property type="project" value="UniProtKB-SubCell"/>
</dbReference>
<keyword evidence="5" id="KW-0677">Repeat</keyword>
<dbReference type="GO" id="GO:0005737">
    <property type="term" value="C:cytoplasm"/>
    <property type="evidence" value="ECO:0007669"/>
    <property type="project" value="UniProtKB-SubCell"/>
</dbReference>
<keyword evidence="10" id="KW-0539">Nucleus</keyword>
<feature type="repeat" description="TPR" evidence="11">
    <location>
        <begin position="391"/>
        <end position="424"/>
    </location>
</feature>
<dbReference type="FunFam" id="1.25.40.10:FF:000010">
    <property type="entry name" value="Stress-induced phosphoprotein 1"/>
    <property type="match status" value="1"/>
</dbReference>
<feature type="repeat" description="TPR" evidence="11">
    <location>
        <begin position="2"/>
        <end position="35"/>
    </location>
</feature>
<proteinExistence type="predicted"/>
<evidence type="ECO:0000256" key="11">
    <source>
        <dbReference type="PROSITE-ProRule" id="PRU00339"/>
    </source>
</evidence>
<evidence type="ECO:0000256" key="6">
    <source>
        <dbReference type="ARBA" id="ARBA00022803"/>
    </source>
</evidence>